<proteinExistence type="predicted"/>
<dbReference type="AlphaFoldDB" id="A0A8X6T3C0"/>
<name>A0A8X6T3C0_NEPPI</name>
<keyword evidence="2" id="KW-1185">Reference proteome</keyword>
<accession>A0A8X6T3C0</accession>
<organism evidence="1 2">
    <name type="scientific">Nephila pilipes</name>
    <name type="common">Giant wood spider</name>
    <name type="synonym">Nephila maculata</name>
    <dbReference type="NCBI Taxonomy" id="299642"/>
    <lineage>
        <taxon>Eukaryota</taxon>
        <taxon>Metazoa</taxon>
        <taxon>Ecdysozoa</taxon>
        <taxon>Arthropoda</taxon>
        <taxon>Chelicerata</taxon>
        <taxon>Arachnida</taxon>
        <taxon>Araneae</taxon>
        <taxon>Araneomorphae</taxon>
        <taxon>Entelegynae</taxon>
        <taxon>Araneoidea</taxon>
        <taxon>Nephilidae</taxon>
        <taxon>Nephila</taxon>
    </lineage>
</organism>
<comment type="caution">
    <text evidence="1">The sequence shown here is derived from an EMBL/GenBank/DDBJ whole genome shotgun (WGS) entry which is preliminary data.</text>
</comment>
<evidence type="ECO:0000313" key="1">
    <source>
        <dbReference type="EMBL" id="GFS74063.1"/>
    </source>
</evidence>
<gene>
    <name evidence="1" type="ORF">NPIL_156661</name>
</gene>
<protein>
    <submittedName>
        <fullName evidence="1">Uncharacterized protein</fullName>
    </submittedName>
</protein>
<sequence>MEEWCRARMKGTGTQISHASVPPMIITKYKCGVRSGDRSNLAAIVELPTKRQHDLGIMIWRAIAYNSGAPLVRIQGTMMT</sequence>
<evidence type="ECO:0000313" key="2">
    <source>
        <dbReference type="Proteomes" id="UP000887013"/>
    </source>
</evidence>
<reference evidence="1" key="1">
    <citation type="submission" date="2020-08" db="EMBL/GenBank/DDBJ databases">
        <title>Multicomponent nature underlies the extraordinary mechanical properties of spider dragline silk.</title>
        <authorList>
            <person name="Kono N."/>
            <person name="Nakamura H."/>
            <person name="Mori M."/>
            <person name="Yoshida Y."/>
            <person name="Ohtoshi R."/>
            <person name="Malay A.D."/>
            <person name="Moran D.A.P."/>
            <person name="Tomita M."/>
            <person name="Numata K."/>
            <person name="Arakawa K."/>
        </authorList>
    </citation>
    <scope>NUCLEOTIDE SEQUENCE</scope>
</reference>
<dbReference type="EMBL" id="BMAW01001440">
    <property type="protein sequence ID" value="GFS74063.1"/>
    <property type="molecule type" value="Genomic_DNA"/>
</dbReference>
<dbReference type="Proteomes" id="UP000887013">
    <property type="component" value="Unassembled WGS sequence"/>
</dbReference>